<organism evidence="3 4">
    <name type="scientific">Plebeiibacterium marinum</name>
    <dbReference type="NCBI Taxonomy" id="2992111"/>
    <lineage>
        <taxon>Bacteria</taxon>
        <taxon>Pseudomonadati</taxon>
        <taxon>Bacteroidota</taxon>
        <taxon>Bacteroidia</taxon>
        <taxon>Marinilabiliales</taxon>
        <taxon>Marinilabiliaceae</taxon>
        <taxon>Plebeiibacterium</taxon>
    </lineage>
</organism>
<dbReference type="EMBL" id="JAPDPI010000004">
    <property type="protein sequence ID" value="MCW3804642.1"/>
    <property type="molecule type" value="Genomic_DNA"/>
</dbReference>
<protein>
    <submittedName>
        <fullName evidence="3">Gfo/Idh/MocA family oxidoreductase</fullName>
    </submittedName>
</protein>
<dbReference type="Gene3D" id="3.30.360.10">
    <property type="entry name" value="Dihydrodipicolinate Reductase, domain 2"/>
    <property type="match status" value="1"/>
</dbReference>
<evidence type="ECO:0000259" key="1">
    <source>
        <dbReference type="Pfam" id="PF01408"/>
    </source>
</evidence>
<dbReference type="Pfam" id="PF01408">
    <property type="entry name" value="GFO_IDH_MocA"/>
    <property type="match status" value="1"/>
</dbReference>
<comment type="caution">
    <text evidence="3">The sequence shown here is derived from an EMBL/GenBank/DDBJ whole genome shotgun (WGS) entry which is preliminary data.</text>
</comment>
<proteinExistence type="predicted"/>
<keyword evidence="4" id="KW-1185">Reference proteome</keyword>
<dbReference type="SUPFAM" id="SSF55347">
    <property type="entry name" value="Glyceraldehyde-3-phosphate dehydrogenase-like, C-terminal domain"/>
    <property type="match status" value="1"/>
</dbReference>
<evidence type="ECO:0000313" key="3">
    <source>
        <dbReference type="EMBL" id="MCW3804642.1"/>
    </source>
</evidence>
<dbReference type="GO" id="GO:0000166">
    <property type="term" value="F:nucleotide binding"/>
    <property type="evidence" value="ECO:0007669"/>
    <property type="project" value="InterPro"/>
</dbReference>
<dbReference type="SUPFAM" id="SSF51735">
    <property type="entry name" value="NAD(P)-binding Rossmann-fold domains"/>
    <property type="match status" value="1"/>
</dbReference>
<dbReference type="PANTHER" id="PTHR43249">
    <property type="entry name" value="UDP-N-ACETYL-2-AMINO-2-DEOXY-D-GLUCURONATE OXIDASE"/>
    <property type="match status" value="1"/>
</dbReference>
<evidence type="ECO:0000259" key="2">
    <source>
        <dbReference type="Pfam" id="PF22725"/>
    </source>
</evidence>
<dbReference type="Gene3D" id="3.40.50.720">
    <property type="entry name" value="NAD(P)-binding Rossmann-like Domain"/>
    <property type="match status" value="1"/>
</dbReference>
<name>A0AAE3MBU3_9BACT</name>
<feature type="domain" description="GFO/IDH/MocA-like oxidoreductase" evidence="2">
    <location>
        <begin position="133"/>
        <end position="256"/>
    </location>
</feature>
<sequence>MSKIIKWGIIGCGDVTERKSGPAFNKVENAILTSVTRRDFNKAKDYAMRHHVEHVYKNAQELIESPNVDAIYVATPPSTHAEYAIMCMKAGKPVYVEKPMATNYSDCLKMIKVSEETKIPLFVAYYRRTLPGFLKVKELLDEGVIGSPLTVQIRLSRPANDDEKANSWRVQKSIAGGGIFHDLASHQFDFLDFIFGPVIKANGFATNNNNWYEVEDTITASFQFKNGVIGTGLWCFNTHREATQDVMEITGTKGSILFSGFNHHPIKLITDNGLIEFPYLNPENIQYNLIKQVNEAILKGTECVSTGISAARTNWVLERIIENAAMQNSEK</sequence>
<dbReference type="Pfam" id="PF22725">
    <property type="entry name" value="GFO_IDH_MocA_C3"/>
    <property type="match status" value="1"/>
</dbReference>
<dbReference type="InterPro" id="IPR055170">
    <property type="entry name" value="GFO_IDH_MocA-like_dom"/>
</dbReference>
<feature type="domain" description="Gfo/Idh/MocA-like oxidoreductase N-terminal" evidence="1">
    <location>
        <begin position="5"/>
        <end position="125"/>
    </location>
</feature>
<reference evidence="3" key="1">
    <citation type="submission" date="2022-10" db="EMBL/GenBank/DDBJ databases">
        <authorList>
            <person name="Yu W.X."/>
        </authorList>
    </citation>
    <scope>NUCLEOTIDE SEQUENCE</scope>
    <source>
        <strain evidence="3">D04</strain>
    </source>
</reference>
<dbReference type="InterPro" id="IPR000683">
    <property type="entry name" value="Gfo/Idh/MocA-like_OxRdtase_N"/>
</dbReference>
<dbReference type="PANTHER" id="PTHR43249:SF1">
    <property type="entry name" value="D-GLUCOSIDE 3-DEHYDROGENASE"/>
    <property type="match status" value="1"/>
</dbReference>
<dbReference type="AlphaFoldDB" id="A0AAE3MBU3"/>
<accession>A0AAE3MBU3</accession>
<evidence type="ECO:0000313" key="4">
    <source>
        <dbReference type="Proteomes" id="UP001207408"/>
    </source>
</evidence>
<dbReference type="InterPro" id="IPR052515">
    <property type="entry name" value="Gfo/Idh/MocA_Oxidoreductase"/>
</dbReference>
<gene>
    <name evidence="3" type="ORF">OM074_03330</name>
</gene>
<dbReference type="InterPro" id="IPR036291">
    <property type="entry name" value="NAD(P)-bd_dom_sf"/>
</dbReference>
<dbReference type="Proteomes" id="UP001207408">
    <property type="component" value="Unassembled WGS sequence"/>
</dbReference>
<dbReference type="RefSeq" id="WP_301197861.1">
    <property type="nucleotide sequence ID" value="NZ_JAPDPI010000004.1"/>
</dbReference>